<dbReference type="PROSITE" id="PS50262">
    <property type="entry name" value="G_PROTEIN_RECEP_F1_2"/>
    <property type="match status" value="1"/>
</dbReference>
<dbReference type="AlphaFoldDB" id="A0A8B6CUF8"/>
<evidence type="ECO:0000259" key="9">
    <source>
        <dbReference type="PROSITE" id="PS50262"/>
    </source>
</evidence>
<keyword evidence="2 8" id="KW-0812">Transmembrane</keyword>
<evidence type="ECO:0000256" key="2">
    <source>
        <dbReference type="ARBA" id="ARBA00022692"/>
    </source>
</evidence>
<evidence type="ECO:0000256" key="6">
    <source>
        <dbReference type="ARBA" id="ARBA00023170"/>
    </source>
</evidence>
<protein>
    <recommendedName>
        <fullName evidence="9">G-protein coupled receptors family 1 profile domain-containing protein</fullName>
    </recommendedName>
</protein>
<feature type="transmembrane region" description="Helical" evidence="8">
    <location>
        <begin position="61"/>
        <end position="85"/>
    </location>
</feature>
<feature type="transmembrane region" description="Helical" evidence="8">
    <location>
        <begin position="186"/>
        <end position="210"/>
    </location>
</feature>
<dbReference type="InterPro" id="IPR000276">
    <property type="entry name" value="GPCR_Rhodpsn"/>
</dbReference>
<feature type="transmembrane region" description="Helical" evidence="8">
    <location>
        <begin position="97"/>
        <end position="118"/>
    </location>
</feature>
<comment type="caution">
    <text evidence="10">The sequence shown here is derived from an EMBL/GenBank/DDBJ whole genome shotgun (WGS) entry which is preliminary data.</text>
</comment>
<keyword evidence="11" id="KW-1185">Reference proteome</keyword>
<dbReference type="PRINTS" id="PR00237">
    <property type="entry name" value="GPCRRHODOPSN"/>
</dbReference>
<comment type="subcellular location">
    <subcellularLocation>
        <location evidence="1">Membrane</location>
        <topology evidence="1">Multi-pass membrane protein</topology>
    </subcellularLocation>
</comment>
<dbReference type="OrthoDB" id="5969463at2759"/>
<feature type="domain" description="G-protein coupled receptors family 1 profile" evidence="9">
    <location>
        <begin position="39"/>
        <end position="360"/>
    </location>
</feature>
<gene>
    <name evidence="10" type="ORF">MGAL_10B078232</name>
</gene>
<keyword evidence="7" id="KW-0807">Transducer</keyword>
<keyword evidence="4" id="KW-0297">G-protein coupled receptor</keyword>
<dbReference type="EMBL" id="UYJE01002250">
    <property type="protein sequence ID" value="VDI09043.1"/>
    <property type="molecule type" value="Genomic_DNA"/>
</dbReference>
<evidence type="ECO:0000256" key="8">
    <source>
        <dbReference type="SAM" id="Phobius"/>
    </source>
</evidence>
<dbReference type="GO" id="GO:0004930">
    <property type="term" value="F:G protein-coupled receptor activity"/>
    <property type="evidence" value="ECO:0007669"/>
    <property type="project" value="UniProtKB-KW"/>
</dbReference>
<evidence type="ECO:0000256" key="1">
    <source>
        <dbReference type="ARBA" id="ARBA00004141"/>
    </source>
</evidence>
<dbReference type="GO" id="GO:0005886">
    <property type="term" value="C:plasma membrane"/>
    <property type="evidence" value="ECO:0007669"/>
    <property type="project" value="TreeGrafter"/>
</dbReference>
<feature type="transmembrane region" description="Helical" evidence="8">
    <location>
        <begin position="29"/>
        <end position="49"/>
    </location>
</feature>
<evidence type="ECO:0000313" key="11">
    <source>
        <dbReference type="Proteomes" id="UP000596742"/>
    </source>
</evidence>
<accession>A0A8B6CUF8</accession>
<dbReference type="Pfam" id="PF00001">
    <property type="entry name" value="7tm_1"/>
    <property type="match status" value="1"/>
</dbReference>
<evidence type="ECO:0000256" key="7">
    <source>
        <dbReference type="ARBA" id="ARBA00023224"/>
    </source>
</evidence>
<name>A0A8B6CUF8_MYTGA</name>
<dbReference type="SUPFAM" id="SSF81321">
    <property type="entry name" value="Family A G protein-coupled receptor-like"/>
    <property type="match status" value="1"/>
</dbReference>
<dbReference type="CDD" id="cd00637">
    <property type="entry name" value="7tm_classA_rhodopsin-like"/>
    <property type="match status" value="1"/>
</dbReference>
<organism evidence="10 11">
    <name type="scientific">Mytilus galloprovincialis</name>
    <name type="common">Mediterranean mussel</name>
    <dbReference type="NCBI Taxonomy" id="29158"/>
    <lineage>
        <taxon>Eukaryota</taxon>
        <taxon>Metazoa</taxon>
        <taxon>Spiralia</taxon>
        <taxon>Lophotrochozoa</taxon>
        <taxon>Mollusca</taxon>
        <taxon>Bivalvia</taxon>
        <taxon>Autobranchia</taxon>
        <taxon>Pteriomorphia</taxon>
        <taxon>Mytilida</taxon>
        <taxon>Mytiloidea</taxon>
        <taxon>Mytilidae</taxon>
        <taxon>Mytilinae</taxon>
        <taxon>Mytilus</taxon>
    </lineage>
</organism>
<dbReference type="PANTHER" id="PTHR24243">
    <property type="entry name" value="G-PROTEIN COUPLED RECEPTOR"/>
    <property type="match status" value="1"/>
</dbReference>
<sequence length="388" mass="44397">MASTKTQDERLAEWNSSVMKYLIPNDVVLSLYLILGTIGNITVILVYVFKMKVKRDDRFFIPVLASVDFIACLIGASFAFTWNIIPVKFSNGIVCEALWFVSQAVTIISAVLLIIIAVQRYLKVCKPSFIFTQKMKNVCIILAVCFGFAFSVPIFFYYGSVEIYNPKLNVTGFWCGQKRENIDHVIIYDISAVVVAVIASFVLIILYILIGKAIYQKFIVFQQSVKEGKYTKKHRSSVELESVLSVDKDKDSGSSRSRANSIEDLVECDTYRRKVKRGSADTLDQGRFFTIGQHFRTHRYSYMFMTITALFIIAYTPRLALMVLESMDPTFWNKPNDAIAGFLFLYRMYILNHAINPFIYTFFDTRFRKAVSEIFCCCCSTRKSVSLC</sequence>
<keyword evidence="6" id="KW-0675">Receptor</keyword>
<evidence type="ECO:0000256" key="5">
    <source>
        <dbReference type="ARBA" id="ARBA00023136"/>
    </source>
</evidence>
<dbReference type="InterPro" id="IPR017452">
    <property type="entry name" value="GPCR_Rhodpsn_7TM"/>
</dbReference>
<evidence type="ECO:0000256" key="3">
    <source>
        <dbReference type="ARBA" id="ARBA00022989"/>
    </source>
</evidence>
<dbReference type="PANTHER" id="PTHR24243:SF224">
    <property type="entry name" value="G-PROTEIN COUPLED RECEPTOR 19-RELATED"/>
    <property type="match status" value="1"/>
</dbReference>
<feature type="transmembrane region" description="Helical" evidence="8">
    <location>
        <begin position="344"/>
        <end position="363"/>
    </location>
</feature>
<keyword evidence="5 8" id="KW-0472">Membrane</keyword>
<proteinExistence type="predicted"/>
<evidence type="ECO:0000313" key="10">
    <source>
        <dbReference type="EMBL" id="VDI09043.1"/>
    </source>
</evidence>
<feature type="transmembrane region" description="Helical" evidence="8">
    <location>
        <begin position="302"/>
        <end position="324"/>
    </location>
</feature>
<dbReference type="Proteomes" id="UP000596742">
    <property type="component" value="Unassembled WGS sequence"/>
</dbReference>
<reference evidence="10" key="1">
    <citation type="submission" date="2018-11" db="EMBL/GenBank/DDBJ databases">
        <authorList>
            <person name="Alioto T."/>
            <person name="Alioto T."/>
        </authorList>
    </citation>
    <scope>NUCLEOTIDE SEQUENCE</scope>
</reference>
<dbReference type="Gene3D" id="1.20.1070.10">
    <property type="entry name" value="Rhodopsin 7-helix transmembrane proteins"/>
    <property type="match status" value="1"/>
</dbReference>
<evidence type="ECO:0000256" key="4">
    <source>
        <dbReference type="ARBA" id="ARBA00023040"/>
    </source>
</evidence>
<feature type="transmembrane region" description="Helical" evidence="8">
    <location>
        <begin position="138"/>
        <end position="158"/>
    </location>
</feature>
<keyword evidence="3 8" id="KW-1133">Transmembrane helix</keyword>